<dbReference type="InterPro" id="IPR005135">
    <property type="entry name" value="Endo/exonuclease/phosphatase"/>
</dbReference>
<reference evidence="3" key="2">
    <citation type="submission" date="2021-09" db="EMBL/GenBank/DDBJ databases">
        <authorList>
            <person name="Jia N."/>
            <person name="Wang J."/>
            <person name="Shi W."/>
            <person name="Du L."/>
            <person name="Sun Y."/>
            <person name="Zhan W."/>
            <person name="Jiang J."/>
            <person name="Wang Q."/>
            <person name="Zhang B."/>
            <person name="Ji P."/>
            <person name="Sakyi L.B."/>
            <person name="Cui X."/>
            <person name="Yuan T."/>
            <person name="Jiang B."/>
            <person name="Yang W."/>
            <person name="Lam T.T.-Y."/>
            <person name="Chang Q."/>
            <person name="Ding S."/>
            <person name="Wang X."/>
            <person name="Zhu J."/>
            <person name="Ruan X."/>
            <person name="Zhao L."/>
            <person name="Wei J."/>
            <person name="Que T."/>
            <person name="Du C."/>
            <person name="Cheng J."/>
            <person name="Dai P."/>
            <person name="Han X."/>
            <person name="Huang E."/>
            <person name="Gao Y."/>
            <person name="Liu J."/>
            <person name="Shao H."/>
            <person name="Ye R."/>
            <person name="Li L."/>
            <person name="Wei W."/>
            <person name="Wang X."/>
            <person name="Wang C."/>
            <person name="Huo Q."/>
            <person name="Li W."/>
            <person name="Guo W."/>
            <person name="Chen H."/>
            <person name="Chen S."/>
            <person name="Zhou L."/>
            <person name="Zhou L."/>
            <person name="Ni X."/>
            <person name="Tian J."/>
            <person name="Zhou Y."/>
            <person name="Sheng Y."/>
            <person name="Liu T."/>
            <person name="Pan Y."/>
            <person name="Xia L."/>
            <person name="Li J."/>
            <person name="Zhao F."/>
            <person name="Cao W."/>
        </authorList>
    </citation>
    <scope>NUCLEOTIDE SEQUENCE</scope>
    <source>
        <strain evidence="3">Rmic-2018</strain>
        <tissue evidence="3">Larvae</tissue>
    </source>
</reference>
<dbReference type="EMBL" id="JABSTU010000011">
    <property type="protein sequence ID" value="KAH8008986.1"/>
    <property type="molecule type" value="Genomic_DNA"/>
</dbReference>
<evidence type="ECO:0000313" key="4">
    <source>
        <dbReference type="Proteomes" id="UP000821866"/>
    </source>
</evidence>
<dbReference type="Proteomes" id="UP000821866">
    <property type="component" value="Chromosome 9"/>
</dbReference>
<dbReference type="VEuPathDB" id="VectorBase:LOC119175583"/>
<dbReference type="GO" id="GO:0003824">
    <property type="term" value="F:catalytic activity"/>
    <property type="evidence" value="ECO:0007669"/>
    <property type="project" value="InterPro"/>
</dbReference>
<comment type="caution">
    <text evidence="3">The sequence shown here is derived from an EMBL/GenBank/DDBJ whole genome shotgun (WGS) entry which is preliminary data.</text>
</comment>
<evidence type="ECO:0000313" key="3">
    <source>
        <dbReference type="EMBL" id="KAH8008986.1"/>
    </source>
</evidence>
<reference evidence="3" key="1">
    <citation type="journal article" date="2020" name="Cell">
        <title>Large-Scale Comparative Analyses of Tick Genomes Elucidate Their Genetic Diversity and Vector Capacities.</title>
        <authorList>
            <consortium name="Tick Genome and Microbiome Consortium (TIGMIC)"/>
            <person name="Jia N."/>
            <person name="Wang J."/>
            <person name="Shi W."/>
            <person name="Du L."/>
            <person name="Sun Y."/>
            <person name="Zhan W."/>
            <person name="Jiang J.F."/>
            <person name="Wang Q."/>
            <person name="Zhang B."/>
            <person name="Ji P."/>
            <person name="Bell-Sakyi L."/>
            <person name="Cui X.M."/>
            <person name="Yuan T.T."/>
            <person name="Jiang B.G."/>
            <person name="Yang W.F."/>
            <person name="Lam T.T."/>
            <person name="Chang Q.C."/>
            <person name="Ding S.J."/>
            <person name="Wang X.J."/>
            <person name="Zhu J.G."/>
            <person name="Ruan X.D."/>
            <person name="Zhao L."/>
            <person name="Wei J.T."/>
            <person name="Ye R.Z."/>
            <person name="Que T.C."/>
            <person name="Du C.H."/>
            <person name="Zhou Y.H."/>
            <person name="Cheng J.X."/>
            <person name="Dai P.F."/>
            <person name="Guo W.B."/>
            <person name="Han X.H."/>
            <person name="Huang E.J."/>
            <person name="Li L.F."/>
            <person name="Wei W."/>
            <person name="Gao Y.C."/>
            <person name="Liu J.Z."/>
            <person name="Shao H.Z."/>
            <person name="Wang X."/>
            <person name="Wang C.C."/>
            <person name="Yang T.C."/>
            <person name="Huo Q.B."/>
            <person name="Li W."/>
            <person name="Chen H.Y."/>
            <person name="Chen S.E."/>
            <person name="Zhou L.G."/>
            <person name="Ni X.B."/>
            <person name="Tian J.H."/>
            <person name="Sheng Y."/>
            <person name="Liu T."/>
            <person name="Pan Y.S."/>
            <person name="Xia L.Y."/>
            <person name="Li J."/>
            <person name="Zhao F."/>
            <person name="Cao W.C."/>
        </authorList>
    </citation>
    <scope>NUCLEOTIDE SEQUENCE</scope>
    <source>
        <strain evidence="3">Rmic-2018</strain>
    </source>
</reference>
<feature type="compositionally biased region" description="Basic residues" evidence="1">
    <location>
        <begin position="28"/>
        <end position="43"/>
    </location>
</feature>
<evidence type="ECO:0000259" key="2">
    <source>
        <dbReference type="Pfam" id="PF14529"/>
    </source>
</evidence>
<dbReference type="AlphaFoldDB" id="A0A9J6D4N5"/>
<protein>
    <recommendedName>
        <fullName evidence="2">Endonuclease/exonuclease/phosphatase domain-containing protein</fullName>
    </recommendedName>
</protein>
<dbReference type="Pfam" id="PF14529">
    <property type="entry name" value="Exo_endo_phos_2"/>
    <property type="match status" value="1"/>
</dbReference>
<organism evidence="3 4">
    <name type="scientific">Rhipicephalus microplus</name>
    <name type="common">Cattle tick</name>
    <name type="synonym">Boophilus microplus</name>
    <dbReference type="NCBI Taxonomy" id="6941"/>
    <lineage>
        <taxon>Eukaryota</taxon>
        <taxon>Metazoa</taxon>
        <taxon>Ecdysozoa</taxon>
        <taxon>Arthropoda</taxon>
        <taxon>Chelicerata</taxon>
        <taxon>Arachnida</taxon>
        <taxon>Acari</taxon>
        <taxon>Parasitiformes</taxon>
        <taxon>Ixodida</taxon>
        <taxon>Ixodoidea</taxon>
        <taxon>Ixodidae</taxon>
        <taxon>Rhipicephalinae</taxon>
        <taxon>Rhipicephalus</taxon>
        <taxon>Boophilus</taxon>
    </lineage>
</organism>
<feature type="region of interest" description="Disordered" evidence="1">
    <location>
        <begin position="1"/>
        <end position="79"/>
    </location>
</feature>
<feature type="compositionally biased region" description="Basic and acidic residues" evidence="1">
    <location>
        <begin position="7"/>
        <end position="21"/>
    </location>
</feature>
<feature type="domain" description="Endonuclease/exonuclease/phosphatase" evidence="2">
    <location>
        <begin position="77"/>
        <end position="156"/>
    </location>
</feature>
<keyword evidence="4" id="KW-1185">Reference proteome</keyword>
<sequence>MTSTQDAHPERQEVKPSDTRSRSTSPTSKRRGYRSRSKQRRKNQPQNLRLGSAAPEAPDAPPPSAAATQSHSRHPYGDFHAPSPAWGYTHDTRKGRLLWQDTHNLGYTLIKDPAYPTWFGNSIARDTTPDLTFTANITHAEWSNLFEHLGSDHYIIQTIVKAGPQRRESKQPALVDWDVFHELRATASPESATSIDEWTASLLRDVKRATKTPPEDAVVDAVDTKLLHMWDALAGLRKRYNYNKFNRLLRKRIAILTRQIEDYALQLSRQNWHQLLNVMERLRNVPKTWNILRRMIEPTSRKTAQRHSLITILHNYPGTNQDLI</sequence>
<evidence type="ECO:0000256" key="1">
    <source>
        <dbReference type="SAM" id="MobiDB-lite"/>
    </source>
</evidence>
<dbReference type="InterPro" id="IPR036691">
    <property type="entry name" value="Endo/exonu/phosph_ase_sf"/>
</dbReference>
<dbReference type="Gene3D" id="3.60.10.10">
    <property type="entry name" value="Endonuclease/exonuclease/phosphatase"/>
    <property type="match status" value="1"/>
</dbReference>
<proteinExistence type="predicted"/>
<accession>A0A9J6D4N5</accession>
<dbReference type="SUPFAM" id="SSF56219">
    <property type="entry name" value="DNase I-like"/>
    <property type="match status" value="1"/>
</dbReference>
<name>A0A9J6D4N5_RHIMP</name>
<gene>
    <name evidence="3" type="ORF">HPB51_008557</name>
</gene>